<dbReference type="AlphaFoldDB" id="A0A0R3TWW0"/>
<dbReference type="EMBL" id="UZAE01014226">
    <property type="protein sequence ID" value="VDO12808.1"/>
    <property type="molecule type" value="Genomic_DNA"/>
</dbReference>
<name>A0A0R3TWW0_RODNA</name>
<protein>
    <submittedName>
        <fullName evidence="3">Transmembrane protein</fullName>
    </submittedName>
</protein>
<reference evidence="1 2" key="2">
    <citation type="submission" date="2018-11" db="EMBL/GenBank/DDBJ databases">
        <authorList>
            <consortium name="Pathogen Informatics"/>
        </authorList>
    </citation>
    <scope>NUCLEOTIDE SEQUENCE [LARGE SCALE GENOMIC DNA]</scope>
</reference>
<dbReference type="Proteomes" id="UP000278807">
    <property type="component" value="Unassembled WGS sequence"/>
</dbReference>
<reference evidence="3" key="1">
    <citation type="submission" date="2017-02" db="UniProtKB">
        <authorList>
            <consortium name="WormBaseParasite"/>
        </authorList>
    </citation>
    <scope>IDENTIFICATION</scope>
</reference>
<proteinExistence type="predicted"/>
<evidence type="ECO:0000313" key="1">
    <source>
        <dbReference type="EMBL" id="VDO12808.1"/>
    </source>
</evidence>
<dbReference type="WBParaSite" id="HNAJ_0001234801-mRNA-1">
    <property type="protein sequence ID" value="HNAJ_0001234801-mRNA-1"/>
    <property type="gene ID" value="HNAJ_0001234801"/>
</dbReference>
<gene>
    <name evidence="1" type="ORF">HNAJ_LOCUS12333</name>
</gene>
<organism evidence="3">
    <name type="scientific">Rodentolepis nana</name>
    <name type="common">Dwarf tapeworm</name>
    <name type="synonym">Hymenolepis nana</name>
    <dbReference type="NCBI Taxonomy" id="102285"/>
    <lineage>
        <taxon>Eukaryota</taxon>
        <taxon>Metazoa</taxon>
        <taxon>Spiralia</taxon>
        <taxon>Lophotrochozoa</taxon>
        <taxon>Platyhelminthes</taxon>
        <taxon>Cestoda</taxon>
        <taxon>Eucestoda</taxon>
        <taxon>Cyclophyllidea</taxon>
        <taxon>Hymenolepididae</taxon>
        <taxon>Rodentolepis</taxon>
    </lineage>
</organism>
<evidence type="ECO:0000313" key="3">
    <source>
        <dbReference type="WBParaSite" id="HNAJ_0001234801-mRNA-1"/>
    </source>
</evidence>
<keyword evidence="2" id="KW-1185">Reference proteome</keyword>
<evidence type="ECO:0000313" key="2">
    <source>
        <dbReference type="Proteomes" id="UP000278807"/>
    </source>
</evidence>
<sequence>MRAACMWNNVQLGKYVNISFHKAFLEDINESNTFVHFKECSIIPIMLIGWCGTSPSGLVTVGAMRLAVATDGIIIGRCRKWTLQWGYFTFRISFGTMEDSG</sequence>
<accession>A0A0R3TWW0</accession>